<evidence type="ECO:0000313" key="2">
    <source>
        <dbReference type="EMBL" id="KAL3069801.1"/>
    </source>
</evidence>
<sequence>MNSKTFIMSAIIIITYSICWYLVCKFAPTSQNVTENNRMLIKALLVIIMLNMIGVALKSVINFFFQLFMVVNVFVRTPYSIGFSFLTVIVYSINAPVLYKISTEYLAQFNKHLPWIKKFICQTNSNQVSVITVQPH</sequence>
<evidence type="ECO:0000313" key="3">
    <source>
        <dbReference type="Proteomes" id="UP001620626"/>
    </source>
</evidence>
<keyword evidence="1" id="KW-0472">Membrane</keyword>
<dbReference type="Proteomes" id="UP001620626">
    <property type="component" value="Unassembled WGS sequence"/>
</dbReference>
<organism evidence="2 3">
    <name type="scientific">Heterodera trifolii</name>
    <dbReference type="NCBI Taxonomy" id="157864"/>
    <lineage>
        <taxon>Eukaryota</taxon>
        <taxon>Metazoa</taxon>
        <taxon>Ecdysozoa</taxon>
        <taxon>Nematoda</taxon>
        <taxon>Chromadorea</taxon>
        <taxon>Rhabditida</taxon>
        <taxon>Tylenchina</taxon>
        <taxon>Tylenchomorpha</taxon>
        <taxon>Tylenchoidea</taxon>
        <taxon>Heteroderidae</taxon>
        <taxon>Heteroderinae</taxon>
        <taxon>Heterodera</taxon>
    </lineage>
</organism>
<gene>
    <name evidence="2" type="ORF">niasHT_033378</name>
</gene>
<name>A0ABD2HSN7_9BILA</name>
<keyword evidence="1" id="KW-0812">Transmembrane</keyword>
<protein>
    <submittedName>
        <fullName evidence="2">Uncharacterized protein</fullName>
    </submittedName>
</protein>
<feature type="transmembrane region" description="Helical" evidence="1">
    <location>
        <begin position="79"/>
        <end position="99"/>
    </location>
</feature>
<proteinExistence type="predicted"/>
<keyword evidence="1" id="KW-1133">Transmembrane helix</keyword>
<evidence type="ECO:0000256" key="1">
    <source>
        <dbReference type="SAM" id="Phobius"/>
    </source>
</evidence>
<accession>A0ABD2HSN7</accession>
<comment type="caution">
    <text evidence="2">The sequence shown here is derived from an EMBL/GenBank/DDBJ whole genome shotgun (WGS) entry which is preliminary data.</text>
</comment>
<dbReference type="AlphaFoldDB" id="A0ABD2HSN7"/>
<feature type="transmembrane region" description="Helical" evidence="1">
    <location>
        <begin position="6"/>
        <end position="23"/>
    </location>
</feature>
<dbReference type="EMBL" id="JBICBT010001390">
    <property type="protein sequence ID" value="KAL3069801.1"/>
    <property type="molecule type" value="Genomic_DNA"/>
</dbReference>
<keyword evidence="3" id="KW-1185">Reference proteome</keyword>
<reference evidence="2 3" key="1">
    <citation type="submission" date="2024-10" db="EMBL/GenBank/DDBJ databases">
        <authorList>
            <person name="Kim D."/>
        </authorList>
    </citation>
    <scope>NUCLEOTIDE SEQUENCE [LARGE SCALE GENOMIC DNA]</scope>
    <source>
        <strain evidence="2">BH-2024</strain>
    </source>
</reference>
<feature type="transmembrane region" description="Helical" evidence="1">
    <location>
        <begin position="44"/>
        <end position="67"/>
    </location>
</feature>